<dbReference type="InterPro" id="IPR023214">
    <property type="entry name" value="HAD_sf"/>
</dbReference>
<dbReference type="SUPFAM" id="SSF56784">
    <property type="entry name" value="HAD-like"/>
    <property type="match status" value="1"/>
</dbReference>
<gene>
    <name evidence="3" type="ORF">FGF68_06935</name>
</gene>
<dbReference type="Proteomes" id="UP000309544">
    <property type="component" value="Unassembled WGS sequence"/>
</dbReference>
<accession>A0A5C4RZP5</accession>
<keyword evidence="4" id="KW-1185">Reference proteome</keyword>
<dbReference type="AlphaFoldDB" id="A0A5C4RZP5"/>
<reference evidence="3 4" key="1">
    <citation type="submission" date="2019-05" db="EMBL/GenBank/DDBJ databases">
        <title>Draft Whole-Genome sequence of the green sulfur bacterium Prosthecochloris vibrioformis DSM 260.</title>
        <authorList>
            <person name="Meyer T.E."/>
            <person name="Kyndt J.A."/>
        </authorList>
    </citation>
    <scope>NUCLEOTIDE SEQUENCE [LARGE SCALE GENOMIC DNA]</scope>
    <source>
        <strain evidence="3 4">DSM 260</strain>
    </source>
</reference>
<organism evidence="3 4">
    <name type="scientific">Prosthecochloris vibrioformis</name>
    <name type="common">Chlorobium vibrioforme</name>
    <dbReference type="NCBI Taxonomy" id="1098"/>
    <lineage>
        <taxon>Bacteria</taxon>
        <taxon>Pseudomonadati</taxon>
        <taxon>Chlorobiota</taxon>
        <taxon>Chlorobiia</taxon>
        <taxon>Chlorobiales</taxon>
        <taxon>Chlorobiaceae</taxon>
        <taxon>Prosthecochloris</taxon>
    </lineage>
</organism>
<evidence type="ECO:0000313" key="4">
    <source>
        <dbReference type="Proteomes" id="UP000309544"/>
    </source>
</evidence>
<dbReference type="Pfam" id="PF18572">
    <property type="entry name" value="T6PP_N"/>
    <property type="match status" value="1"/>
</dbReference>
<dbReference type="Gene3D" id="3.40.50.1000">
    <property type="entry name" value="HAD superfamily/HAD-like"/>
    <property type="match status" value="1"/>
</dbReference>
<comment type="caution">
    <text evidence="3">The sequence shown here is derived from an EMBL/GenBank/DDBJ whole genome shotgun (WGS) entry which is preliminary data.</text>
</comment>
<evidence type="ECO:0000259" key="1">
    <source>
        <dbReference type="Pfam" id="PF18572"/>
    </source>
</evidence>
<dbReference type="InterPro" id="IPR036412">
    <property type="entry name" value="HAD-like_sf"/>
</dbReference>
<feature type="domain" description="Trehalose-6-phosphate phosphatase helical bundle" evidence="1">
    <location>
        <begin position="41"/>
        <end position="132"/>
    </location>
</feature>
<protein>
    <submittedName>
        <fullName evidence="3">Trehalose 6-phosphate synthase</fullName>
    </submittedName>
</protein>
<feature type="domain" description="Trehalose-6-phosphate phosphatase C-terminal" evidence="2">
    <location>
        <begin position="158"/>
        <end position="421"/>
    </location>
</feature>
<dbReference type="InterPro" id="IPR049063">
    <property type="entry name" value="T6PP_C"/>
</dbReference>
<evidence type="ECO:0000259" key="2">
    <source>
        <dbReference type="Pfam" id="PF21141"/>
    </source>
</evidence>
<dbReference type="EMBL" id="VDCI01000005">
    <property type="protein sequence ID" value="TNJ36465.1"/>
    <property type="molecule type" value="Genomic_DNA"/>
</dbReference>
<name>A0A5C4RZP5_PROVB</name>
<sequence>MTEASVEPFRLVKEEAETLLPLQGFSIPDIQIDLQGISSFKELFHLKALTRQIRVPIVRNIFAARVVNLRSVESLRNARRSLEMVYFKDHESSMIRIDGSRSVQVDLSYEIGELKKDTYYLEHGEDEFLEYLSRYYSDFEEYLGQGLNFLRNRQFNCFITDRDGTTNNYCGHYRSSIQPVYNAVLLSRFALQCTQNPVFITSAPLRDFGIIDVSVNPDNVFIYAGSKGREFIDLDGNDHRAPVEAAKEEVLEELFRKVAELEAVPDFEKFFYIGSGMQRKFGQLTLARQDVMNSIPEEESLKLLGVIEQLVRELDPEGDVLRIHDTGRDIEVIATIGSGTTIRDFDKGDGLKYIDSCGQLDLRQGPHLVCGDTSSDIPMLEAVLEYSDEVQAIFVTRDPHLMQRVRAICPDSLFVPSPDILLTILGLTAIYPDGRRKKRVPLLPAS</sequence>
<dbReference type="Gene3D" id="3.30.70.3080">
    <property type="match status" value="1"/>
</dbReference>
<dbReference type="RefSeq" id="WP_139626635.1">
    <property type="nucleotide sequence ID" value="NZ_VDCI01000005.1"/>
</dbReference>
<evidence type="ECO:0000313" key="3">
    <source>
        <dbReference type="EMBL" id="TNJ36465.1"/>
    </source>
</evidence>
<dbReference type="Pfam" id="PF21141">
    <property type="entry name" value="T6PP_C"/>
    <property type="match status" value="1"/>
</dbReference>
<dbReference type="InterPro" id="IPR041064">
    <property type="entry name" value="T6PP_helical"/>
</dbReference>
<proteinExistence type="predicted"/>